<reference evidence="1" key="1">
    <citation type="submission" date="2016-11" db="EMBL/GenBank/DDBJ databases">
        <title>The genome of Nicotiana attenuata.</title>
        <authorList>
            <person name="Xu S."/>
            <person name="Brockmoeller T."/>
            <person name="Gaquerel E."/>
            <person name="Navarro A."/>
            <person name="Kuhl H."/>
            <person name="Gase K."/>
            <person name="Ling Z."/>
            <person name="Zhou W."/>
            <person name="Kreitzer C."/>
            <person name="Stanke M."/>
            <person name="Tang H."/>
            <person name="Lyons E."/>
            <person name="Pandey P."/>
            <person name="Pandey S.P."/>
            <person name="Timmermann B."/>
            <person name="Baldwin I.T."/>
        </authorList>
    </citation>
    <scope>NUCLEOTIDE SEQUENCE [LARGE SCALE GENOMIC DNA]</scope>
    <source>
        <strain evidence="1">UT</strain>
    </source>
</reference>
<name>A0A1J6J2X0_NICAT</name>
<dbReference type="PANTHER" id="PTHR45786">
    <property type="entry name" value="DNA BINDING PROTEIN-LIKE"/>
    <property type="match status" value="1"/>
</dbReference>
<dbReference type="EMBL" id="MJEQ01037185">
    <property type="protein sequence ID" value="OIT04231.1"/>
    <property type="molecule type" value="Genomic_DNA"/>
</dbReference>
<organism evidence="1 2">
    <name type="scientific">Nicotiana attenuata</name>
    <name type="common">Coyote tobacco</name>
    <dbReference type="NCBI Taxonomy" id="49451"/>
    <lineage>
        <taxon>Eukaryota</taxon>
        <taxon>Viridiplantae</taxon>
        <taxon>Streptophyta</taxon>
        <taxon>Embryophyta</taxon>
        <taxon>Tracheophyta</taxon>
        <taxon>Spermatophyta</taxon>
        <taxon>Magnoliopsida</taxon>
        <taxon>eudicotyledons</taxon>
        <taxon>Gunneridae</taxon>
        <taxon>Pentapetalae</taxon>
        <taxon>asterids</taxon>
        <taxon>lamiids</taxon>
        <taxon>Solanales</taxon>
        <taxon>Solanaceae</taxon>
        <taxon>Nicotianoideae</taxon>
        <taxon>Nicotianeae</taxon>
        <taxon>Nicotiana</taxon>
    </lineage>
</organism>
<evidence type="ECO:0000313" key="1">
    <source>
        <dbReference type="EMBL" id="OIT04231.1"/>
    </source>
</evidence>
<comment type="caution">
    <text evidence="1">The sequence shown here is derived from an EMBL/GenBank/DDBJ whole genome shotgun (WGS) entry which is preliminary data.</text>
</comment>
<evidence type="ECO:0000313" key="2">
    <source>
        <dbReference type="Proteomes" id="UP000187609"/>
    </source>
</evidence>
<dbReference type="Proteomes" id="UP000187609">
    <property type="component" value="Unassembled WGS sequence"/>
</dbReference>
<keyword evidence="2" id="KW-1185">Reference proteome</keyword>
<dbReference type="PANTHER" id="PTHR45786:SF66">
    <property type="entry name" value="HOOK MOTIF PROTEIN, PUTATIVE-RELATED"/>
    <property type="match status" value="1"/>
</dbReference>
<dbReference type="Gramene" id="OIT04231">
    <property type="protein sequence ID" value="OIT04231"/>
    <property type="gene ID" value="A4A49_65278"/>
</dbReference>
<sequence length="134" mass="15189">VDVSINQKRGPRTFRLCGQNYHQIGSLLPPKGSTPKFAQLFICDTENEVTNRINAISHGQDIKKIHAQIVSDLKQMLDDNNILAKTFRMVRDRFQENIDSNVKLRLIGKRGTDGRRYNLPTIPEVAALVVGDFE</sequence>
<dbReference type="SMR" id="A0A1J6J2X0"/>
<protein>
    <recommendedName>
        <fullName evidence="3">Helitron helicase-like domain-containing protein</fullName>
    </recommendedName>
</protein>
<feature type="non-terminal residue" evidence="1">
    <location>
        <position position="134"/>
    </location>
</feature>
<proteinExistence type="predicted"/>
<dbReference type="AlphaFoldDB" id="A0A1J6J2X0"/>
<accession>A0A1J6J2X0</accession>
<evidence type="ECO:0008006" key="3">
    <source>
        <dbReference type="Google" id="ProtNLM"/>
    </source>
</evidence>
<feature type="non-terminal residue" evidence="1">
    <location>
        <position position="1"/>
    </location>
</feature>
<dbReference type="STRING" id="49451.A0A1J6J2X0"/>
<gene>
    <name evidence="1" type="ORF">A4A49_65278</name>
</gene>